<dbReference type="PANTHER" id="PTHR11474:SF125">
    <property type="entry name" value="N-ACETYL-6-HYDROXYTRYPTOPHAN OXIDASE IVOB-RELATED"/>
    <property type="match status" value="1"/>
</dbReference>
<name>A0ABR3XAF0_9PEZI</name>
<evidence type="ECO:0000256" key="1">
    <source>
        <dbReference type="ARBA" id="ARBA00022723"/>
    </source>
</evidence>
<dbReference type="Pfam" id="PF00264">
    <property type="entry name" value="Tyrosinase"/>
    <property type="match status" value="1"/>
</dbReference>
<dbReference type="Gene3D" id="1.10.1280.10">
    <property type="entry name" value="Di-copper center containing domain from catechol oxidase"/>
    <property type="match status" value="1"/>
</dbReference>
<feature type="domain" description="Tyrosinase copper-binding" evidence="3">
    <location>
        <begin position="87"/>
        <end position="98"/>
    </location>
</feature>
<accession>A0ABR3XAF0</accession>
<proteinExistence type="predicted"/>
<keyword evidence="1" id="KW-0479">Metal-binding</keyword>
<evidence type="ECO:0000259" key="3">
    <source>
        <dbReference type="PROSITE" id="PS00498"/>
    </source>
</evidence>
<evidence type="ECO:0000313" key="5">
    <source>
        <dbReference type="Proteomes" id="UP001583177"/>
    </source>
</evidence>
<dbReference type="InterPro" id="IPR002227">
    <property type="entry name" value="Tyrosinase_Cu-bd"/>
</dbReference>
<organism evidence="4 5">
    <name type="scientific">Diaporthe australafricana</name>
    <dbReference type="NCBI Taxonomy" id="127596"/>
    <lineage>
        <taxon>Eukaryota</taxon>
        <taxon>Fungi</taxon>
        <taxon>Dikarya</taxon>
        <taxon>Ascomycota</taxon>
        <taxon>Pezizomycotina</taxon>
        <taxon>Sordariomycetes</taxon>
        <taxon>Sordariomycetidae</taxon>
        <taxon>Diaporthales</taxon>
        <taxon>Diaporthaceae</taxon>
        <taxon>Diaporthe</taxon>
    </lineage>
</organism>
<gene>
    <name evidence="4" type="ORF">Daus18300_004197</name>
</gene>
<dbReference type="EMBL" id="JAWRVE010000028">
    <property type="protein sequence ID" value="KAL1872652.1"/>
    <property type="molecule type" value="Genomic_DNA"/>
</dbReference>
<dbReference type="PANTHER" id="PTHR11474">
    <property type="entry name" value="TYROSINASE FAMILY MEMBER"/>
    <property type="match status" value="1"/>
</dbReference>
<keyword evidence="2" id="KW-0560">Oxidoreductase</keyword>
<dbReference type="InterPro" id="IPR050316">
    <property type="entry name" value="Tyrosinase/Hemocyanin"/>
</dbReference>
<dbReference type="Proteomes" id="UP001583177">
    <property type="component" value="Unassembled WGS sequence"/>
</dbReference>
<evidence type="ECO:0000256" key="2">
    <source>
        <dbReference type="ARBA" id="ARBA00023002"/>
    </source>
</evidence>
<dbReference type="SUPFAM" id="SSF48056">
    <property type="entry name" value="Di-copper centre-containing domain"/>
    <property type="match status" value="1"/>
</dbReference>
<dbReference type="PROSITE" id="PS00498">
    <property type="entry name" value="TYROSINASE_2"/>
    <property type="match status" value="1"/>
</dbReference>
<protein>
    <recommendedName>
        <fullName evidence="3">Tyrosinase copper-binding domain-containing protein</fullName>
    </recommendedName>
</protein>
<sequence length="165" mass="18095">MRGMTPSNGSLAYNPTCLSRDLSNYTASTWLTNANLLNLTTGAASATIKAFQDELQGRFSDGFLGLHVAGHFSIGGDADDLFSSPVDPAFYLHHTMLDYVFWIWQALHPSEALNIAGTLTLGNNPPSRDTRLNDTLYFNYLDQPQRPISDILDTLGGSPLCYIYA</sequence>
<comment type="caution">
    <text evidence="4">The sequence shown here is derived from an EMBL/GenBank/DDBJ whole genome shotgun (WGS) entry which is preliminary data.</text>
</comment>
<reference evidence="4 5" key="1">
    <citation type="journal article" date="2024" name="IMA Fungus">
        <title>IMA Genome - F19 : A genome assembly and annotation guide to empower mycologists, including annotated draft genome sequences of Ceratocystis pirilliformis, Diaporthe australafricana, Fusarium ophioides, Paecilomyces lecythidis, and Sporothrix stenoceras.</title>
        <authorList>
            <person name="Aylward J."/>
            <person name="Wilson A.M."/>
            <person name="Visagie C.M."/>
            <person name="Spraker J."/>
            <person name="Barnes I."/>
            <person name="Buitendag C."/>
            <person name="Ceriani C."/>
            <person name="Del Mar Angel L."/>
            <person name="du Plessis D."/>
            <person name="Fuchs T."/>
            <person name="Gasser K."/>
            <person name="Kramer D."/>
            <person name="Li W."/>
            <person name="Munsamy K."/>
            <person name="Piso A."/>
            <person name="Price J.L."/>
            <person name="Sonnekus B."/>
            <person name="Thomas C."/>
            <person name="van der Nest A."/>
            <person name="van Dijk A."/>
            <person name="van Heerden A."/>
            <person name="van Vuuren N."/>
            <person name="Yilmaz N."/>
            <person name="Duong T.A."/>
            <person name="van der Merwe N.A."/>
            <person name="Wingfield M.J."/>
            <person name="Wingfield B.D."/>
        </authorList>
    </citation>
    <scope>NUCLEOTIDE SEQUENCE [LARGE SCALE GENOMIC DNA]</scope>
    <source>
        <strain evidence="4 5">CMW 18300</strain>
    </source>
</reference>
<evidence type="ECO:0000313" key="4">
    <source>
        <dbReference type="EMBL" id="KAL1872652.1"/>
    </source>
</evidence>
<keyword evidence="5" id="KW-1185">Reference proteome</keyword>
<dbReference type="InterPro" id="IPR008922">
    <property type="entry name" value="Di-copper_centre_dom_sf"/>
</dbReference>